<evidence type="ECO:0000256" key="3">
    <source>
        <dbReference type="ARBA" id="ARBA00022840"/>
    </source>
</evidence>
<dbReference type="GO" id="GO:0005524">
    <property type="term" value="F:ATP binding"/>
    <property type="evidence" value="ECO:0007669"/>
    <property type="project" value="UniProtKB-KW"/>
</dbReference>
<evidence type="ECO:0000313" key="6">
    <source>
        <dbReference type="Proteomes" id="UP000260991"/>
    </source>
</evidence>
<keyword evidence="1" id="KW-0813">Transport</keyword>
<dbReference type="GO" id="GO:0016887">
    <property type="term" value="F:ATP hydrolysis activity"/>
    <property type="evidence" value="ECO:0007669"/>
    <property type="project" value="InterPro"/>
</dbReference>
<sequence>MSLEVHIEKKLNGFTLRSDFTAGNTATAILGASGCGKSMTLRCIAGIVKPDKGRIVLDGRVLFDSEQHIDLPPQQRGVGLLFQNYALFPNMTVEQNILCGLKAERDKAARKARCAGMLRALRLEELASRRPAELSGGQQQRTALARILVGKPKILMLDEPFSALDSYLREEVEGEVGSLLAGFAGTALLVTHNRDEAYRLCRDMIVMDGGQVLRTGTTKEVFADPRSTAAARLTGCKNILPCTRVDAHSVRLAGCESLLHLAAEVPEGCTAVGIRAHDFAPCAPGAENALPVELLSASENPFDWNLIFQLPDGTTRLWWKVSKTTLSVAEPDAPACLSALPESIMALVDHSQYEQ</sequence>
<evidence type="ECO:0000256" key="1">
    <source>
        <dbReference type="ARBA" id="ARBA00022448"/>
    </source>
</evidence>
<keyword evidence="3 5" id="KW-0067">ATP-binding</keyword>
<dbReference type="InterPro" id="IPR003439">
    <property type="entry name" value="ABC_transporter-like_ATP-bd"/>
</dbReference>
<accession>A0A3E2U7F7</accession>
<dbReference type="EMBL" id="QVER01000005">
    <property type="protein sequence ID" value="RGB92143.1"/>
    <property type="molecule type" value="Genomic_DNA"/>
</dbReference>
<feature type="domain" description="ABC transporter" evidence="4">
    <location>
        <begin position="2"/>
        <end position="234"/>
    </location>
</feature>
<organism evidence="5 6">
    <name type="scientific">Faecalibacterium prausnitzii</name>
    <dbReference type="NCBI Taxonomy" id="853"/>
    <lineage>
        <taxon>Bacteria</taxon>
        <taxon>Bacillati</taxon>
        <taxon>Bacillota</taxon>
        <taxon>Clostridia</taxon>
        <taxon>Eubacteriales</taxon>
        <taxon>Oscillospiraceae</taxon>
        <taxon>Faecalibacterium</taxon>
    </lineage>
</organism>
<dbReference type="SUPFAM" id="SSF52540">
    <property type="entry name" value="P-loop containing nucleoside triphosphate hydrolases"/>
    <property type="match status" value="1"/>
</dbReference>
<dbReference type="InterPro" id="IPR050093">
    <property type="entry name" value="ABC_SmlMolc_Importer"/>
</dbReference>
<dbReference type="PROSITE" id="PS50893">
    <property type="entry name" value="ABC_TRANSPORTER_2"/>
    <property type="match status" value="1"/>
</dbReference>
<dbReference type="PANTHER" id="PTHR42781:SF4">
    <property type="entry name" value="SPERMIDINE_PUTRESCINE IMPORT ATP-BINDING PROTEIN POTA"/>
    <property type="match status" value="1"/>
</dbReference>
<evidence type="ECO:0000256" key="2">
    <source>
        <dbReference type="ARBA" id="ARBA00022741"/>
    </source>
</evidence>
<keyword evidence="2" id="KW-0547">Nucleotide-binding</keyword>
<evidence type="ECO:0000313" key="5">
    <source>
        <dbReference type="EMBL" id="RGB92143.1"/>
    </source>
</evidence>
<name>A0A3E2U7F7_9FIRM</name>
<dbReference type="Proteomes" id="UP000260991">
    <property type="component" value="Unassembled WGS sequence"/>
</dbReference>
<evidence type="ECO:0000259" key="4">
    <source>
        <dbReference type="PROSITE" id="PS50893"/>
    </source>
</evidence>
<dbReference type="RefSeq" id="WP_158402810.1">
    <property type="nucleotide sequence ID" value="NZ_QVER01000005.1"/>
</dbReference>
<dbReference type="AlphaFoldDB" id="A0A3E2U7F7"/>
<dbReference type="PANTHER" id="PTHR42781">
    <property type="entry name" value="SPERMIDINE/PUTRESCINE IMPORT ATP-BINDING PROTEIN POTA"/>
    <property type="match status" value="1"/>
</dbReference>
<proteinExistence type="predicted"/>
<dbReference type="InterPro" id="IPR027417">
    <property type="entry name" value="P-loop_NTPase"/>
</dbReference>
<dbReference type="Gene3D" id="3.40.50.300">
    <property type="entry name" value="P-loop containing nucleotide triphosphate hydrolases"/>
    <property type="match status" value="1"/>
</dbReference>
<dbReference type="InterPro" id="IPR003593">
    <property type="entry name" value="AAA+_ATPase"/>
</dbReference>
<dbReference type="SMART" id="SM00382">
    <property type="entry name" value="AAA"/>
    <property type="match status" value="1"/>
</dbReference>
<protein>
    <submittedName>
        <fullName evidence="5">ATP-binding cassette domain-containing protein</fullName>
    </submittedName>
</protein>
<gene>
    <name evidence="5" type="ORF">DWZ46_05905</name>
</gene>
<comment type="caution">
    <text evidence="5">The sequence shown here is derived from an EMBL/GenBank/DDBJ whole genome shotgun (WGS) entry which is preliminary data.</text>
</comment>
<dbReference type="Pfam" id="PF00005">
    <property type="entry name" value="ABC_tran"/>
    <property type="match status" value="1"/>
</dbReference>
<reference evidence="5 6" key="1">
    <citation type="submission" date="2018-08" db="EMBL/GenBank/DDBJ databases">
        <title>A genome reference for cultivated species of the human gut microbiota.</title>
        <authorList>
            <person name="Zou Y."/>
            <person name="Xue W."/>
            <person name="Luo G."/>
        </authorList>
    </citation>
    <scope>NUCLEOTIDE SEQUENCE [LARGE SCALE GENOMIC DNA]</scope>
    <source>
        <strain evidence="5 6">AF32-8AC</strain>
    </source>
</reference>